<evidence type="ECO:0000256" key="6">
    <source>
        <dbReference type="ARBA" id="ARBA00022527"/>
    </source>
</evidence>
<dbReference type="InterPro" id="IPR009091">
    <property type="entry name" value="RCC1/BLIP-II"/>
</dbReference>
<dbReference type="Pfam" id="PF09360">
    <property type="entry name" value="zf-CDGSH"/>
    <property type="match status" value="2"/>
</dbReference>
<comment type="caution">
    <text evidence="21">The sequence shown here is derived from an EMBL/GenBank/DDBJ whole genome shotgun (WGS) entry which is preliminary data.</text>
</comment>
<dbReference type="InterPro" id="IPR051997">
    <property type="entry name" value="STK_NEK"/>
</dbReference>
<protein>
    <recommendedName>
        <fullName evidence="4">non-specific serine/threonine protein kinase</fullName>
        <ecNumber evidence="4">2.7.11.1</ecNumber>
    </recommendedName>
</protein>
<comment type="subcellular location">
    <subcellularLocation>
        <location evidence="2">Cytoplasm</location>
    </subcellularLocation>
</comment>
<keyword evidence="22" id="KW-1185">Reference proteome</keyword>
<feature type="domain" description="Protein kinase" evidence="20">
    <location>
        <begin position="1"/>
        <end position="232"/>
    </location>
</feature>
<feature type="repeat" description="RCC1" evidence="19">
    <location>
        <begin position="542"/>
        <end position="594"/>
    </location>
</feature>
<dbReference type="PANTHER" id="PTHR44535">
    <property type="entry name" value="PROTEIN CBG16200"/>
    <property type="match status" value="1"/>
</dbReference>
<dbReference type="InterPro" id="IPR008271">
    <property type="entry name" value="Ser/Thr_kinase_AS"/>
</dbReference>
<dbReference type="AlphaFoldDB" id="A0AAV4CXD6"/>
<evidence type="ECO:0000256" key="1">
    <source>
        <dbReference type="ARBA" id="ARBA00001946"/>
    </source>
</evidence>
<dbReference type="Pfam" id="PF00069">
    <property type="entry name" value="Pkinase"/>
    <property type="match status" value="1"/>
</dbReference>
<dbReference type="Proteomes" id="UP000735302">
    <property type="component" value="Unassembled WGS sequence"/>
</dbReference>
<evidence type="ECO:0000256" key="17">
    <source>
        <dbReference type="ARBA" id="ARBA00023014"/>
    </source>
</evidence>
<dbReference type="GO" id="GO:0051537">
    <property type="term" value="F:2 iron, 2 sulfur cluster binding"/>
    <property type="evidence" value="ECO:0007669"/>
    <property type="project" value="UniProtKB-KW"/>
</dbReference>
<gene>
    <name evidence="21" type="ORF">PoB_006297000</name>
</gene>
<keyword evidence="7" id="KW-0597">Phosphoprotein</keyword>
<evidence type="ECO:0000256" key="5">
    <source>
        <dbReference type="ARBA" id="ARBA00022490"/>
    </source>
</evidence>
<dbReference type="Gene3D" id="3.30.200.20">
    <property type="entry name" value="Phosphorylase Kinase, domain 1"/>
    <property type="match status" value="1"/>
</dbReference>
<dbReference type="InterPro" id="IPR000719">
    <property type="entry name" value="Prot_kinase_dom"/>
</dbReference>
<dbReference type="SMART" id="SM00704">
    <property type="entry name" value="ZnF_CDGSH"/>
    <property type="match status" value="2"/>
</dbReference>
<feature type="repeat" description="RCC1" evidence="19">
    <location>
        <begin position="371"/>
        <end position="423"/>
    </location>
</feature>
<evidence type="ECO:0000256" key="11">
    <source>
        <dbReference type="ARBA" id="ARBA00022737"/>
    </source>
</evidence>
<dbReference type="PROSITE" id="PS50012">
    <property type="entry name" value="RCC1_3"/>
    <property type="match status" value="6"/>
</dbReference>
<dbReference type="Pfam" id="PF25390">
    <property type="entry name" value="WD40_RLD"/>
    <property type="match status" value="1"/>
</dbReference>
<keyword evidence="17" id="KW-0411">Iron-sulfur</keyword>
<dbReference type="GO" id="GO:0005524">
    <property type="term" value="F:ATP binding"/>
    <property type="evidence" value="ECO:0007669"/>
    <property type="project" value="UniProtKB-KW"/>
</dbReference>
<organism evidence="21 22">
    <name type="scientific">Plakobranchus ocellatus</name>
    <dbReference type="NCBI Taxonomy" id="259542"/>
    <lineage>
        <taxon>Eukaryota</taxon>
        <taxon>Metazoa</taxon>
        <taxon>Spiralia</taxon>
        <taxon>Lophotrochozoa</taxon>
        <taxon>Mollusca</taxon>
        <taxon>Gastropoda</taxon>
        <taxon>Heterobranchia</taxon>
        <taxon>Euthyneura</taxon>
        <taxon>Panpulmonata</taxon>
        <taxon>Sacoglossa</taxon>
        <taxon>Placobranchoidea</taxon>
        <taxon>Plakobranchidae</taxon>
        <taxon>Plakobranchus</taxon>
    </lineage>
</organism>
<evidence type="ECO:0000256" key="19">
    <source>
        <dbReference type="PROSITE-ProRule" id="PRU00235"/>
    </source>
</evidence>
<dbReference type="GO" id="GO:0046872">
    <property type="term" value="F:metal ion binding"/>
    <property type="evidence" value="ECO:0007669"/>
    <property type="project" value="UniProtKB-KW"/>
</dbReference>
<dbReference type="SUPFAM" id="SSF56112">
    <property type="entry name" value="Protein kinase-like (PK-like)"/>
    <property type="match status" value="1"/>
</dbReference>
<dbReference type="InterPro" id="IPR042216">
    <property type="entry name" value="MitoNEET_CISD"/>
</dbReference>
<evidence type="ECO:0000256" key="2">
    <source>
        <dbReference type="ARBA" id="ARBA00004496"/>
    </source>
</evidence>
<dbReference type="Gene3D" id="2.130.10.30">
    <property type="entry name" value="Regulator of chromosome condensation 1/beta-lactamase-inhibitor protein II"/>
    <property type="match status" value="2"/>
</dbReference>
<proteinExistence type="inferred from homology"/>
<name>A0AAV4CXD6_9GAST</name>
<dbReference type="Pfam" id="PF13540">
    <property type="entry name" value="RCC1_2"/>
    <property type="match status" value="1"/>
</dbReference>
<evidence type="ECO:0000256" key="12">
    <source>
        <dbReference type="ARBA" id="ARBA00022741"/>
    </source>
</evidence>
<dbReference type="PANTHER" id="PTHR44535:SF1">
    <property type="entry name" value="SERINE_THREONINE-PROTEIN KINASE NEK9"/>
    <property type="match status" value="1"/>
</dbReference>
<evidence type="ECO:0000256" key="18">
    <source>
        <dbReference type="ARBA" id="ARBA00034078"/>
    </source>
</evidence>
<dbReference type="GO" id="GO:0004674">
    <property type="term" value="F:protein serine/threonine kinase activity"/>
    <property type="evidence" value="ECO:0007669"/>
    <property type="project" value="UniProtKB-KW"/>
</dbReference>
<evidence type="ECO:0000256" key="13">
    <source>
        <dbReference type="ARBA" id="ARBA00022777"/>
    </source>
</evidence>
<keyword evidence="11" id="KW-0677">Repeat</keyword>
<keyword evidence="13 21" id="KW-0418">Kinase</keyword>
<feature type="repeat" description="RCC1" evidence="19">
    <location>
        <begin position="314"/>
        <end position="370"/>
    </location>
</feature>
<dbReference type="EC" id="2.7.11.1" evidence="4"/>
<keyword evidence="9" id="KW-0001">2Fe-2S</keyword>
<dbReference type="Gene3D" id="1.10.510.10">
    <property type="entry name" value="Transferase(Phosphotransferase) domain 1"/>
    <property type="match status" value="1"/>
</dbReference>
<evidence type="ECO:0000256" key="14">
    <source>
        <dbReference type="ARBA" id="ARBA00022840"/>
    </source>
</evidence>
<feature type="repeat" description="RCC1" evidence="19">
    <location>
        <begin position="476"/>
        <end position="541"/>
    </location>
</feature>
<dbReference type="SMART" id="SM00220">
    <property type="entry name" value="S_TKc"/>
    <property type="match status" value="1"/>
</dbReference>
<dbReference type="InterPro" id="IPR000408">
    <property type="entry name" value="Reg_chr_condens"/>
</dbReference>
<dbReference type="InterPro" id="IPR011009">
    <property type="entry name" value="Kinase-like_dom_sf"/>
</dbReference>
<dbReference type="GO" id="GO:0005737">
    <property type="term" value="C:cytoplasm"/>
    <property type="evidence" value="ECO:0007669"/>
    <property type="project" value="UniProtKB-SubCell"/>
</dbReference>
<keyword evidence="6" id="KW-0723">Serine/threonine-protein kinase</keyword>
<accession>A0AAV4CXD6</accession>
<dbReference type="PRINTS" id="PR00633">
    <property type="entry name" value="RCCNDNSATION"/>
</dbReference>
<keyword evidence="14" id="KW-0067">ATP-binding</keyword>
<evidence type="ECO:0000256" key="15">
    <source>
        <dbReference type="ARBA" id="ARBA00022842"/>
    </source>
</evidence>
<evidence type="ECO:0000256" key="16">
    <source>
        <dbReference type="ARBA" id="ARBA00023004"/>
    </source>
</evidence>
<dbReference type="PROSITE" id="PS00108">
    <property type="entry name" value="PROTEIN_KINASE_ST"/>
    <property type="match status" value="1"/>
</dbReference>
<feature type="repeat" description="RCC1" evidence="19">
    <location>
        <begin position="424"/>
        <end position="475"/>
    </location>
</feature>
<feature type="repeat" description="RCC1" evidence="19">
    <location>
        <begin position="595"/>
        <end position="653"/>
    </location>
</feature>
<comment type="similarity">
    <text evidence="3">Belongs to the protein kinase superfamily. NEK Ser/Thr protein kinase family. NIMA subfamily.</text>
</comment>
<evidence type="ECO:0000313" key="22">
    <source>
        <dbReference type="Proteomes" id="UP000735302"/>
    </source>
</evidence>
<evidence type="ECO:0000256" key="4">
    <source>
        <dbReference type="ARBA" id="ARBA00012513"/>
    </source>
</evidence>
<keyword evidence="15" id="KW-0460">Magnesium</keyword>
<evidence type="ECO:0000256" key="8">
    <source>
        <dbReference type="ARBA" id="ARBA00022679"/>
    </source>
</evidence>
<feature type="non-terminal residue" evidence="21">
    <location>
        <position position="1"/>
    </location>
</feature>
<evidence type="ECO:0000256" key="7">
    <source>
        <dbReference type="ARBA" id="ARBA00022553"/>
    </source>
</evidence>
<evidence type="ECO:0000256" key="9">
    <source>
        <dbReference type="ARBA" id="ARBA00022714"/>
    </source>
</evidence>
<evidence type="ECO:0000259" key="20">
    <source>
        <dbReference type="PROSITE" id="PS50011"/>
    </source>
</evidence>
<keyword evidence="12" id="KW-0547">Nucleotide-binding</keyword>
<keyword evidence="8" id="KW-0808">Transferase</keyword>
<comment type="cofactor">
    <cofactor evidence="1">
        <name>Mg(2+)</name>
        <dbReference type="ChEBI" id="CHEBI:18420"/>
    </cofactor>
</comment>
<evidence type="ECO:0000313" key="21">
    <source>
        <dbReference type="EMBL" id="GFO36465.1"/>
    </source>
</evidence>
<keyword evidence="16" id="KW-0408">Iron</keyword>
<keyword evidence="10" id="KW-0479">Metal-binding</keyword>
<dbReference type="EMBL" id="BLXT01007071">
    <property type="protein sequence ID" value="GFO36465.1"/>
    <property type="molecule type" value="Genomic_DNA"/>
</dbReference>
<sequence>DNSLVVWKEVNLARLNEKQRRDSQGEIDILSLFNHANIISYYNHFVDEDTLFIEMEYANGGTMYEKIIASTKLWPEKDVIWYLFQMTLALDYIHQYGIIHRDIKTLNIFLTKVGLIKLGDFGISRILESKNQMAETLVGTPYYMSPEIMMGEKYNFKSDVWALGCVLYEMLTLTKTFQATNPLKLALDIVKTSHTAINKIYSDDMRSLVDLMLRKKPEERPSTEEMLALPILSASSTQMEQKIYELNGVTRRARLSTASTGQVLVSVVTSKMCEMYQWGGGKITPQKLEIFTREKSPMQVSAGHCHFTAITFEKELYTWANPQGGYPMVGQLGHGDTAAYKAPKRVDSLLGVPIQQVACGEDFTLCVSDEGTLYAFGSDYYGCLGSAGEEEEVLSPVQVDFFNDHPVHSVTCGHGHVIALTKYGDVYTWGSGEFGKLGLGSEDDYNTPQKVDIPGRQQVKHIFAGSETSFLLCSSGKLLACGSNQFNKLGFNSETSGLRKRKAKTFDIPCRNSFSTVKPLSRYNIVHVAAGETHSGVIDSSGHLYMFGSNKFGQLGLGDFKSRSGVSRVGGVLAGQRVEQLACGDGFTVAATNENQIYSWGNGESGRLGGTFSDQGTGPNKACTALPRPIFGSMHVVSSVSCQHWNSLIIAEKVLNQKTLKSRVSSPKLSPLYQLSEPCLDPVDLACQGGPPEASDHHAVSNFQLPDVVGDLVGRGGDGAQRDCGTPDVFSPGVAVAATLEESSIPSWLEQELNEAEVIPIPTPSSADMNRESPGLKAASPPQLQGFPAMPIPLPAISHNAQQGKAPELRLHIPSNEAETISTLTKRVAQLEEENIQSNPRLTTAVLTTVGSRPRVQLCRSTPTTKMAASLQNLKSRQILTLIAPSSLNRLGSTNSRNRNKHPSFAVAEQRYAAQDEPRLAEDPNDPEFVKYSQKPHPETVTKHHTDLLANQPVKGKIFEKLPFRIFLEAGKTYSFCTCGYSKNQPFCDSSHKAPNFVSTRPHHIRYRPLPFKVDESKEYWLCLCKQSNNRPFCDGSHKRQEIQDAVKS</sequence>
<reference evidence="21 22" key="1">
    <citation type="journal article" date="2021" name="Elife">
        <title>Chloroplast acquisition without the gene transfer in kleptoplastic sea slugs, Plakobranchus ocellatus.</title>
        <authorList>
            <person name="Maeda T."/>
            <person name="Takahashi S."/>
            <person name="Yoshida T."/>
            <person name="Shimamura S."/>
            <person name="Takaki Y."/>
            <person name="Nagai Y."/>
            <person name="Toyoda A."/>
            <person name="Suzuki Y."/>
            <person name="Arimoto A."/>
            <person name="Ishii H."/>
            <person name="Satoh N."/>
            <person name="Nishiyama T."/>
            <person name="Hasebe M."/>
            <person name="Maruyama T."/>
            <person name="Minagawa J."/>
            <person name="Obokata J."/>
            <person name="Shigenobu S."/>
        </authorList>
    </citation>
    <scope>NUCLEOTIDE SEQUENCE [LARGE SCALE GENOMIC DNA]</scope>
</reference>
<keyword evidence="5" id="KW-0963">Cytoplasm</keyword>
<evidence type="ECO:0000256" key="3">
    <source>
        <dbReference type="ARBA" id="ARBA00010886"/>
    </source>
</evidence>
<dbReference type="InterPro" id="IPR058923">
    <property type="entry name" value="RCC1-like_dom"/>
</dbReference>
<dbReference type="InterPro" id="IPR018967">
    <property type="entry name" value="FeS-contain_CDGSH-typ"/>
</dbReference>
<evidence type="ECO:0000256" key="10">
    <source>
        <dbReference type="ARBA" id="ARBA00022723"/>
    </source>
</evidence>
<dbReference type="Gene3D" id="3.40.5.90">
    <property type="entry name" value="CDGSH iron-sulfur domain, mitoNEET-type"/>
    <property type="match status" value="2"/>
</dbReference>
<comment type="cofactor">
    <cofactor evidence="18">
        <name>[2Fe-2S] cluster</name>
        <dbReference type="ChEBI" id="CHEBI:190135"/>
    </cofactor>
</comment>
<dbReference type="PROSITE" id="PS50011">
    <property type="entry name" value="PROTEIN_KINASE_DOM"/>
    <property type="match status" value="1"/>
</dbReference>
<dbReference type="SUPFAM" id="SSF50985">
    <property type="entry name" value="RCC1/BLIP-II"/>
    <property type="match status" value="1"/>
</dbReference>